<dbReference type="EMBL" id="CP038150">
    <property type="protein sequence ID" value="QBR01828.1"/>
    <property type="molecule type" value="Genomic_DNA"/>
</dbReference>
<dbReference type="SUPFAM" id="SSF52172">
    <property type="entry name" value="CheY-like"/>
    <property type="match status" value="1"/>
</dbReference>
<dbReference type="PROSITE" id="PS50110">
    <property type="entry name" value="RESPONSE_REGULATORY"/>
    <property type="match status" value="1"/>
</dbReference>
<dbReference type="GO" id="GO:0005829">
    <property type="term" value="C:cytosol"/>
    <property type="evidence" value="ECO:0007669"/>
    <property type="project" value="TreeGrafter"/>
</dbReference>
<dbReference type="Gene3D" id="1.10.10.10">
    <property type="entry name" value="Winged helix-like DNA-binding domain superfamily/Winged helix DNA-binding domain"/>
    <property type="match status" value="1"/>
</dbReference>
<dbReference type="KEGG" id="ppai:E1956_32305"/>
<evidence type="ECO:0000256" key="4">
    <source>
        <dbReference type="PROSITE-ProRule" id="PRU00169"/>
    </source>
</evidence>
<dbReference type="Pfam" id="PF00486">
    <property type="entry name" value="Trans_reg_C"/>
    <property type="match status" value="1"/>
</dbReference>
<sequence length="255" mass="28611">MTKLKSLKPRRDSRFSHNEAAPVDRATIVAIFEDTTRLASYVARTLSDDGYVCHRFRRLGLLTAGLDSQPFDLLILIGLDPDSDAMTALKWVRAHCGADLPVLFIGEPRKAADETAALDAGADDYVLKARTPEVLRARVSSLLRRAQWPKTRMPVRFGPYEFDTAKCIVTLRGNAIALTHREFALAYLLFRQAGLPVSRAQILESIWHQTSGMPSRTVDTHVSWLRTKLMLCPENEYVIIAVYGYGYCLEKLTNA</sequence>
<evidence type="ECO:0000259" key="6">
    <source>
        <dbReference type="PROSITE" id="PS50110"/>
    </source>
</evidence>
<dbReference type="InterPro" id="IPR011006">
    <property type="entry name" value="CheY-like_superfamily"/>
</dbReference>
<dbReference type="InterPro" id="IPR001867">
    <property type="entry name" value="OmpR/PhoB-type_DNA-bd"/>
</dbReference>
<evidence type="ECO:0000256" key="2">
    <source>
        <dbReference type="ARBA" id="ARBA00023012"/>
    </source>
</evidence>
<keyword evidence="9" id="KW-1185">Reference proteome</keyword>
<evidence type="ECO:0000313" key="9">
    <source>
        <dbReference type="Proteomes" id="UP000295727"/>
    </source>
</evidence>
<dbReference type="InterPro" id="IPR016032">
    <property type="entry name" value="Sig_transdc_resp-reg_C-effctor"/>
</dbReference>
<accession>A0A4P7D1S4</accession>
<dbReference type="OrthoDB" id="6007214at2"/>
<proteinExistence type="predicted"/>
<evidence type="ECO:0000313" key="8">
    <source>
        <dbReference type="EMBL" id="QBR01828.1"/>
    </source>
</evidence>
<feature type="DNA-binding region" description="OmpR/PhoB-type" evidence="5">
    <location>
        <begin position="152"/>
        <end position="251"/>
    </location>
</feature>
<dbReference type="PROSITE" id="PS51755">
    <property type="entry name" value="OMPR_PHOB"/>
    <property type="match status" value="1"/>
</dbReference>
<dbReference type="SMART" id="SM00448">
    <property type="entry name" value="REC"/>
    <property type="match status" value="1"/>
</dbReference>
<keyword evidence="2" id="KW-0902">Two-component regulatory system</keyword>
<dbReference type="Gene3D" id="3.40.50.2300">
    <property type="match status" value="1"/>
</dbReference>
<evidence type="ECO:0000256" key="5">
    <source>
        <dbReference type="PROSITE-ProRule" id="PRU01091"/>
    </source>
</evidence>
<dbReference type="Proteomes" id="UP000295727">
    <property type="component" value="Chromosome 3"/>
</dbReference>
<dbReference type="InterPro" id="IPR036388">
    <property type="entry name" value="WH-like_DNA-bd_sf"/>
</dbReference>
<dbReference type="GO" id="GO:0006355">
    <property type="term" value="P:regulation of DNA-templated transcription"/>
    <property type="evidence" value="ECO:0007669"/>
    <property type="project" value="InterPro"/>
</dbReference>
<organism evidence="8 9">
    <name type="scientific">Paraburkholderia pallida</name>
    <dbReference type="NCBI Taxonomy" id="2547399"/>
    <lineage>
        <taxon>Bacteria</taxon>
        <taxon>Pseudomonadati</taxon>
        <taxon>Pseudomonadota</taxon>
        <taxon>Betaproteobacteria</taxon>
        <taxon>Burkholderiales</taxon>
        <taxon>Burkholderiaceae</taxon>
        <taxon>Paraburkholderia</taxon>
    </lineage>
</organism>
<dbReference type="AlphaFoldDB" id="A0A4P7D1S4"/>
<dbReference type="CDD" id="cd00383">
    <property type="entry name" value="trans_reg_C"/>
    <property type="match status" value="1"/>
</dbReference>
<dbReference type="GO" id="GO:0000976">
    <property type="term" value="F:transcription cis-regulatory region binding"/>
    <property type="evidence" value="ECO:0007669"/>
    <property type="project" value="TreeGrafter"/>
</dbReference>
<dbReference type="InterPro" id="IPR001789">
    <property type="entry name" value="Sig_transdc_resp-reg_receiver"/>
</dbReference>
<protein>
    <submittedName>
        <fullName evidence="8">Response regulator transcription factor</fullName>
    </submittedName>
</protein>
<evidence type="ECO:0000256" key="1">
    <source>
        <dbReference type="ARBA" id="ARBA00022553"/>
    </source>
</evidence>
<dbReference type="SUPFAM" id="SSF46894">
    <property type="entry name" value="C-terminal effector domain of the bipartite response regulators"/>
    <property type="match status" value="1"/>
</dbReference>
<dbReference type="GO" id="GO:0000156">
    <property type="term" value="F:phosphorelay response regulator activity"/>
    <property type="evidence" value="ECO:0007669"/>
    <property type="project" value="TreeGrafter"/>
</dbReference>
<gene>
    <name evidence="8" type="ORF">E1956_32305</name>
</gene>
<dbReference type="GO" id="GO:0032993">
    <property type="term" value="C:protein-DNA complex"/>
    <property type="evidence" value="ECO:0007669"/>
    <property type="project" value="TreeGrafter"/>
</dbReference>
<dbReference type="PANTHER" id="PTHR48111:SF40">
    <property type="entry name" value="PHOSPHATE REGULON TRANSCRIPTIONAL REGULATORY PROTEIN PHOB"/>
    <property type="match status" value="1"/>
</dbReference>
<dbReference type="SMART" id="SM00862">
    <property type="entry name" value="Trans_reg_C"/>
    <property type="match status" value="1"/>
</dbReference>
<comment type="caution">
    <text evidence="4">Lacks conserved residue(s) required for the propagation of feature annotation.</text>
</comment>
<name>A0A4P7D1S4_9BURK</name>
<dbReference type="RefSeq" id="WP_134756862.1">
    <property type="nucleotide sequence ID" value="NZ_CP038150.1"/>
</dbReference>
<dbReference type="PANTHER" id="PTHR48111">
    <property type="entry name" value="REGULATOR OF RPOS"/>
    <property type="match status" value="1"/>
</dbReference>
<keyword evidence="1" id="KW-0597">Phosphoprotein</keyword>
<reference evidence="8 9" key="1">
    <citation type="submission" date="2019-03" db="EMBL/GenBank/DDBJ databases">
        <title>Paraburkholderia sp. 7MH5, isolated from subtropical forest soil.</title>
        <authorList>
            <person name="Gao Z.-H."/>
            <person name="Qiu L.-H."/>
        </authorList>
    </citation>
    <scope>NUCLEOTIDE SEQUENCE [LARGE SCALE GENOMIC DNA]</scope>
    <source>
        <strain evidence="8 9">7MH5</strain>
    </source>
</reference>
<dbReference type="InterPro" id="IPR039420">
    <property type="entry name" value="WalR-like"/>
</dbReference>
<feature type="domain" description="Response regulatory" evidence="6">
    <location>
        <begin position="28"/>
        <end position="143"/>
    </location>
</feature>
<evidence type="ECO:0000259" key="7">
    <source>
        <dbReference type="PROSITE" id="PS51755"/>
    </source>
</evidence>
<evidence type="ECO:0000256" key="3">
    <source>
        <dbReference type="ARBA" id="ARBA00023125"/>
    </source>
</evidence>
<feature type="domain" description="OmpR/PhoB-type" evidence="7">
    <location>
        <begin position="152"/>
        <end position="251"/>
    </location>
</feature>
<dbReference type="Pfam" id="PF00072">
    <property type="entry name" value="Response_reg"/>
    <property type="match status" value="1"/>
</dbReference>
<keyword evidence="3 5" id="KW-0238">DNA-binding</keyword>